<proteinExistence type="inferred from homology"/>
<name>A0A266NBS6_9PSED</name>
<dbReference type="SUPFAM" id="SSF52402">
    <property type="entry name" value="Adenine nucleotide alpha hydrolases-like"/>
    <property type="match status" value="2"/>
</dbReference>
<organism evidence="6 7">
    <name type="scientific">Pseudomonas lundensis</name>
    <dbReference type="NCBI Taxonomy" id="86185"/>
    <lineage>
        <taxon>Bacteria</taxon>
        <taxon>Pseudomonadati</taxon>
        <taxon>Pseudomonadota</taxon>
        <taxon>Gammaproteobacteria</taxon>
        <taxon>Pseudomonadales</taxon>
        <taxon>Pseudomonadaceae</taxon>
        <taxon>Pseudomonas</taxon>
    </lineage>
</organism>
<dbReference type="Gene3D" id="3.40.50.12370">
    <property type="match status" value="1"/>
</dbReference>
<evidence type="ECO:0000256" key="1">
    <source>
        <dbReference type="ARBA" id="ARBA00004496"/>
    </source>
</evidence>
<dbReference type="Pfam" id="PF00582">
    <property type="entry name" value="Usp"/>
    <property type="match status" value="1"/>
</dbReference>
<evidence type="ECO:0000256" key="2">
    <source>
        <dbReference type="ARBA" id="ARBA00008791"/>
    </source>
</evidence>
<dbReference type="InterPro" id="IPR006016">
    <property type="entry name" value="UspA"/>
</dbReference>
<protein>
    <submittedName>
        <fullName evidence="6">Universal stress protein UspA</fullName>
    </submittedName>
</protein>
<dbReference type="PANTHER" id="PTHR47892">
    <property type="entry name" value="UNIVERSAL STRESS PROTEIN E"/>
    <property type="match status" value="1"/>
</dbReference>
<comment type="caution">
    <text evidence="6">The sequence shown here is derived from an EMBL/GenBank/DDBJ whole genome shotgun (WGS) entry which is preliminary data.</text>
</comment>
<sequence length="287" mass="31327">MQKINKLLVVIEPELMESLALKRAKQIAEKTKAALHLLICDKEDKHAALLSVLENALRAQGVVTTSERSWHESKHQTIIRVQQAENCGLVIKQHIPDNPLKKLLLTPEDWKLLRFCPAPVLLAKSAGHWENGVVLTAVDVGNDDADHRELHQSIVDAGIEIASLVKGQLHVVSAYPAPMLAAVEAAYPIETEYEAKYRQACEALMAHNPIDSKCFHVEEGPADVIIPRVAGELHAAVTVMGTVARTGFSGALIGNTAEVVIDKLNSDILVLKPEEMTRHLEKLASGG</sequence>
<dbReference type="GO" id="GO:0005737">
    <property type="term" value="C:cytoplasm"/>
    <property type="evidence" value="ECO:0007669"/>
    <property type="project" value="UniProtKB-SubCell"/>
</dbReference>
<dbReference type="AlphaFoldDB" id="A0A266NBS6"/>
<reference evidence="6 7" key="1">
    <citation type="submission" date="2017-08" db="EMBL/GenBank/DDBJ databases">
        <title>Genomic and metabolic characterisation of spoilage-associated Pseudomonas species.</title>
        <authorList>
            <person name="Stanborough T."/>
            <person name="Fegan N."/>
            <person name="Powell S.M."/>
            <person name="Singh T."/>
            <person name="Tamplin M.L."/>
            <person name="Chandry P.S."/>
        </authorList>
    </citation>
    <scope>NUCLEOTIDE SEQUENCE [LARGE SCALE GENOMIC DNA]</scope>
    <source>
        <strain evidence="6 7">L1802</strain>
    </source>
</reference>
<evidence type="ECO:0000259" key="5">
    <source>
        <dbReference type="Pfam" id="PF00582"/>
    </source>
</evidence>
<comment type="similarity">
    <text evidence="2">Belongs to the universal stress protein A family.</text>
</comment>
<keyword evidence="3" id="KW-0963">Cytoplasm</keyword>
<dbReference type="PANTHER" id="PTHR47892:SF1">
    <property type="entry name" value="UNIVERSAL STRESS PROTEIN E"/>
    <property type="match status" value="1"/>
</dbReference>
<feature type="domain" description="UspA" evidence="5">
    <location>
        <begin position="149"/>
        <end position="272"/>
    </location>
</feature>
<dbReference type="EMBL" id="NQKI01000014">
    <property type="protein sequence ID" value="OZY59472.1"/>
    <property type="molecule type" value="Genomic_DNA"/>
</dbReference>
<dbReference type="Proteomes" id="UP000215788">
    <property type="component" value="Unassembled WGS sequence"/>
</dbReference>
<evidence type="ECO:0000256" key="4">
    <source>
        <dbReference type="ARBA" id="ARBA00037131"/>
    </source>
</evidence>
<comment type="subcellular location">
    <subcellularLocation>
        <location evidence="1">Cytoplasm</location>
    </subcellularLocation>
</comment>
<evidence type="ECO:0000256" key="3">
    <source>
        <dbReference type="ARBA" id="ARBA00022490"/>
    </source>
</evidence>
<dbReference type="OrthoDB" id="239260at2"/>
<evidence type="ECO:0000313" key="6">
    <source>
        <dbReference type="EMBL" id="OZY59472.1"/>
    </source>
</evidence>
<gene>
    <name evidence="6" type="ORF">CJF39_11225</name>
</gene>
<comment type="function">
    <text evidence="4">Required for resistance to DNA-damaging agents.</text>
</comment>
<evidence type="ECO:0000313" key="7">
    <source>
        <dbReference type="Proteomes" id="UP000215788"/>
    </source>
</evidence>
<dbReference type="RefSeq" id="WP_094993492.1">
    <property type="nucleotide sequence ID" value="NZ_NQKI01000014.1"/>
</dbReference>
<accession>A0A266NBS6</accession>